<evidence type="ECO:0000313" key="1">
    <source>
        <dbReference type="EMBL" id="MPN56252.1"/>
    </source>
</evidence>
<protein>
    <recommendedName>
        <fullName evidence="2">CotH protein</fullName>
    </recommendedName>
</protein>
<dbReference type="InterPro" id="IPR014867">
    <property type="entry name" value="Spore_coat_CotH_CotH2/3/7"/>
</dbReference>
<dbReference type="AlphaFoldDB" id="A0A645IZF9"/>
<dbReference type="Pfam" id="PF08757">
    <property type="entry name" value="CotH"/>
    <property type="match status" value="1"/>
</dbReference>
<comment type="caution">
    <text evidence="1">The sequence shown here is derived from an EMBL/GenBank/DDBJ whole genome shotgun (WGS) entry which is preliminary data.</text>
</comment>
<sequence>MYFYKPVDGKLFIGPVWDYDMAFGLYELKHDNKWKIKNSPWIDRLFDDRYFVDKLKERWVYLYTNRQKILDFIDSSAEELKYSQAKNHAIWQSTYKSEQISDYSKAVKDLKDFIVNRMEWLNVAIMDL</sequence>
<dbReference type="EMBL" id="VSSQ01126380">
    <property type="protein sequence ID" value="MPN56252.1"/>
    <property type="molecule type" value="Genomic_DNA"/>
</dbReference>
<organism evidence="1">
    <name type="scientific">bioreactor metagenome</name>
    <dbReference type="NCBI Taxonomy" id="1076179"/>
    <lineage>
        <taxon>unclassified sequences</taxon>
        <taxon>metagenomes</taxon>
        <taxon>ecological metagenomes</taxon>
    </lineage>
</organism>
<reference evidence="1" key="1">
    <citation type="submission" date="2019-08" db="EMBL/GenBank/DDBJ databases">
        <authorList>
            <person name="Kucharzyk K."/>
            <person name="Murdoch R.W."/>
            <person name="Higgins S."/>
            <person name="Loffler F."/>
        </authorList>
    </citation>
    <scope>NUCLEOTIDE SEQUENCE</scope>
</reference>
<proteinExistence type="predicted"/>
<evidence type="ECO:0008006" key="2">
    <source>
        <dbReference type="Google" id="ProtNLM"/>
    </source>
</evidence>
<name>A0A645IZF9_9ZZZZ</name>
<gene>
    <name evidence="1" type="ORF">SDC9_203938</name>
</gene>
<accession>A0A645IZF9</accession>